<dbReference type="InterPro" id="IPR001932">
    <property type="entry name" value="PPM-type_phosphatase-like_dom"/>
</dbReference>
<keyword evidence="2" id="KW-0129">CBS domain</keyword>
<dbReference type="InterPro" id="IPR036457">
    <property type="entry name" value="PPM-type-like_dom_sf"/>
</dbReference>
<dbReference type="Gene3D" id="3.10.580.10">
    <property type="entry name" value="CBS-domain"/>
    <property type="match status" value="1"/>
</dbReference>
<dbReference type="Gene3D" id="3.60.40.10">
    <property type="entry name" value="PPM-type phosphatase domain"/>
    <property type="match status" value="1"/>
</dbReference>
<dbReference type="RefSeq" id="WP_002690383.1">
    <property type="nucleotide sequence ID" value="NZ_JH600070.1"/>
</dbReference>
<organism evidence="4 5">
    <name type="scientific">Beggiatoa alba B18LD</name>
    <dbReference type="NCBI Taxonomy" id="395493"/>
    <lineage>
        <taxon>Bacteria</taxon>
        <taxon>Pseudomonadati</taxon>
        <taxon>Pseudomonadota</taxon>
        <taxon>Gammaproteobacteria</taxon>
        <taxon>Thiotrichales</taxon>
        <taxon>Thiotrichaceae</taxon>
        <taxon>Beggiatoa</taxon>
    </lineage>
</organism>
<reference evidence="4 5" key="1">
    <citation type="submission" date="2011-11" db="EMBL/GenBank/DDBJ databases">
        <title>Improved High-Quality Draft sequence of Beggiatoa alba B18lD.</title>
        <authorList>
            <consortium name="US DOE Joint Genome Institute"/>
            <person name="Lucas S."/>
            <person name="Han J."/>
            <person name="Lapidus A."/>
            <person name="Cheng J.-F."/>
            <person name="Goodwin L."/>
            <person name="Pitluck S."/>
            <person name="Peters L."/>
            <person name="Mikhailova N."/>
            <person name="Held B."/>
            <person name="Detter J.C."/>
            <person name="Han C."/>
            <person name="Tapia R."/>
            <person name="Land M."/>
            <person name="Hauser L."/>
            <person name="Kyrpides N."/>
            <person name="Ivanova N."/>
            <person name="Pagani I."/>
            <person name="Samuel K."/>
            <person name="Teske A."/>
            <person name="Mueller J."/>
            <person name="Woyke T."/>
        </authorList>
    </citation>
    <scope>NUCLEOTIDE SEQUENCE [LARGE SCALE GENOMIC DNA]</scope>
    <source>
        <strain evidence="4 5">B18LD</strain>
    </source>
</reference>
<dbReference type="eggNOG" id="COG2208">
    <property type="taxonomic scope" value="Bacteria"/>
</dbReference>
<dbReference type="InterPro" id="IPR052016">
    <property type="entry name" value="Bact_Sigma-Reg"/>
</dbReference>
<dbReference type="InterPro" id="IPR000644">
    <property type="entry name" value="CBS_dom"/>
</dbReference>
<sequence length="416" mass="46282">MLEYALTDDLSHTDAQLTMVENTVGSIIKARVYLEPNSTIEQAGNIFASNKDLHAIAVVDETNPVGIIHRHQIMDIFVQPFGRDLYGKKSVSRFMDPQPPIIEHSTSFKEASRYITKNTNTTFIQDFIITKQGQYAGMGNVLSLLESITTLQINQLKAENTRLSTELDVTRRLQQMLLPKEHELSQISGLEIAGFMEPADEVGGDYYDVLKHGGRVKIGIGDVTGHGLESGVLMLMVQTAVRTLLAANETDPVKFLNAVNSTIYSNTQRMDADKTMSLILLDYQPDDKNTGTGGTVLLSGQHEEVLVVRVGGNVERVRTDMLGFPIGLEENISEFVAQVKIHLNTGDSVVLYTDGITEAQNEAKILYGVKRICEVLEKNWQKTATDIREILIEDVRNHIGKKKLQDDITLLVLQQK</sequence>
<dbReference type="PROSITE" id="PS51371">
    <property type="entry name" value="CBS"/>
    <property type="match status" value="1"/>
</dbReference>
<dbReference type="Pfam" id="PF00571">
    <property type="entry name" value="CBS"/>
    <property type="match status" value="1"/>
</dbReference>
<dbReference type="SMART" id="SM00331">
    <property type="entry name" value="PP2C_SIG"/>
    <property type="match status" value="1"/>
</dbReference>
<proteinExistence type="predicted"/>
<feature type="domain" description="CBS" evidence="3">
    <location>
        <begin position="27"/>
        <end position="85"/>
    </location>
</feature>
<dbReference type="GO" id="GO:0016791">
    <property type="term" value="F:phosphatase activity"/>
    <property type="evidence" value="ECO:0007669"/>
    <property type="project" value="TreeGrafter"/>
</dbReference>
<dbReference type="SUPFAM" id="SSF81606">
    <property type="entry name" value="PP2C-like"/>
    <property type="match status" value="1"/>
</dbReference>
<dbReference type="InterPro" id="IPR046342">
    <property type="entry name" value="CBS_dom_sf"/>
</dbReference>
<dbReference type="Pfam" id="PF07228">
    <property type="entry name" value="SpoIIE"/>
    <property type="match status" value="1"/>
</dbReference>
<evidence type="ECO:0000313" key="4">
    <source>
        <dbReference type="EMBL" id="EIJ43302.1"/>
    </source>
</evidence>
<dbReference type="EMBL" id="JH600070">
    <property type="protein sequence ID" value="EIJ43302.1"/>
    <property type="molecule type" value="Genomic_DNA"/>
</dbReference>
<keyword evidence="5" id="KW-1185">Reference proteome</keyword>
<dbReference type="SUPFAM" id="SSF54631">
    <property type="entry name" value="CBS-domain pair"/>
    <property type="match status" value="1"/>
</dbReference>
<dbReference type="Proteomes" id="UP000005744">
    <property type="component" value="Unassembled WGS sequence"/>
</dbReference>
<keyword evidence="1" id="KW-0378">Hydrolase</keyword>
<evidence type="ECO:0000256" key="2">
    <source>
        <dbReference type="PROSITE-ProRule" id="PRU00703"/>
    </source>
</evidence>
<evidence type="ECO:0000313" key="5">
    <source>
        <dbReference type="Proteomes" id="UP000005744"/>
    </source>
</evidence>
<evidence type="ECO:0000256" key="1">
    <source>
        <dbReference type="ARBA" id="ARBA00022801"/>
    </source>
</evidence>
<dbReference type="CDD" id="cd04598">
    <property type="entry name" value="CBS_pair_GGDEF_EAL"/>
    <property type="match status" value="1"/>
</dbReference>
<dbReference type="PANTHER" id="PTHR43156:SF2">
    <property type="entry name" value="STAGE II SPORULATION PROTEIN E"/>
    <property type="match status" value="1"/>
</dbReference>
<dbReference type="eggNOG" id="COG0517">
    <property type="taxonomic scope" value="Bacteria"/>
</dbReference>
<dbReference type="PANTHER" id="PTHR43156">
    <property type="entry name" value="STAGE II SPORULATION PROTEIN E-RELATED"/>
    <property type="match status" value="1"/>
</dbReference>
<dbReference type="HOGENOM" id="CLU_000445_43_7_6"/>
<dbReference type="AlphaFoldDB" id="I3CI59"/>
<dbReference type="STRING" id="395493.BegalDRAFT_2452"/>
<evidence type="ECO:0000259" key="3">
    <source>
        <dbReference type="PROSITE" id="PS51371"/>
    </source>
</evidence>
<name>I3CI59_9GAMM</name>
<protein>
    <submittedName>
        <fullName evidence="4">Serine phosphatase RsbU, regulator of sigma subunit</fullName>
    </submittedName>
</protein>
<gene>
    <name evidence="4" type="ORF">BegalDRAFT_2452</name>
</gene>
<accession>I3CI59</accession>